<reference evidence="1" key="1">
    <citation type="submission" date="2014-12" db="EMBL/GenBank/DDBJ databases">
        <title>Genome Sequence of Valsa Canker Pathogens Uncovers a Specific Adaption of Colonization on Woody Bark.</title>
        <authorList>
            <person name="Yin Z."/>
            <person name="Liu H."/>
            <person name="Gao X."/>
            <person name="Li Z."/>
            <person name="Song N."/>
            <person name="Ke X."/>
            <person name="Dai Q."/>
            <person name="Wu Y."/>
            <person name="Sun Y."/>
            <person name="Xu J.-R."/>
            <person name="Kang Z.K."/>
            <person name="Wang L."/>
            <person name="Huang L."/>
        </authorList>
    </citation>
    <scope>NUCLEOTIDE SEQUENCE [LARGE SCALE GENOMIC DNA]</scope>
    <source>
        <strain evidence="1">03-8</strain>
    </source>
</reference>
<keyword evidence="2" id="KW-1185">Reference proteome</keyword>
<gene>
    <name evidence="1" type="ORF">VM1G_11886</name>
</gene>
<dbReference type="Proteomes" id="UP000078559">
    <property type="component" value="Chromosome 10"/>
</dbReference>
<organism evidence="1 2">
    <name type="scientific">Cytospora mali</name>
    <name type="common">Apple Valsa canker fungus</name>
    <name type="synonym">Valsa mali</name>
    <dbReference type="NCBI Taxonomy" id="578113"/>
    <lineage>
        <taxon>Eukaryota</taxon>
        <taxon>Fungi</taxon>
        <taxon>Dikarya</taxon>
        <taxon>Ascomycota</taxon>
        <taxon>Pezizomycotina</taxon>
        <taxon>Sordariomycetes</taxon>
        <taxon>Sordariomycetidae</taxon>
        <taxon>Diaporthales</taxon>
        <taxon>Cytosporaceae</taxon>
        <taxon>Cytospora</taxon>
    </lineage>
</organism>
<dbReference type="EMBL" id="CM003107">
    <property type="protein sequence ID" value="KUI73527.1"/>
    <property type="molecule type" value="Genomic_DNA"/>
</dbReference>
<evidence type="ECO:0000313" key="2">
    <source>
        <dbReference type="Proteomes" id="UP000078559"/>
    </source>
</evidence>
<dbReference type="AlphaFoldDB" id="A0A194WB11"/>
<sequence>MSRESIEILCQARLRNEFFEVTLLTGFNTSGFGFGFGILKENRKVLDLVRQSFVPT</sequence>
<protein>
    <submittedName>
        <fullName evidence="1">Uncharacterized protein</fullName>
    </submittedName>
</protein>
<proteinExistence type="predicted"/>
<accession>A0A194WB11</accession>
<evidence type="ECO:0000313" key="1">
    <source>
        <dbReference type="EMBL" id="KUI73527.1"/>
    </source>
</evidence>
<name>A0A194WB11_CYTMA</name>